<keyword evidence="2" id="KW-1185">Reference proteome</keyword>
<proteinExistence type="predicted"/>
<gene>
    <name evidence="1" type="ORF">QBC36DRAFT_27881</name>
</gene>
<name>A0AAN7A5W0_9PEZI</name>
<sequence length="118" mass="12505">MARVKEVAAEALTAVEESVAHLAGRAESTAKSTSDAVIAAAPARKIARLSLPRPAQFVLAAALSFGISTLGRWLVDYLAPGEWAHIARLPPAGDGVEEGLVVGWKMYVSKHFVSFFMA</sequence>
<evidence type="ECO:0000313" key="1">
    <source>
        <dbReference type="EMBL" id="KAK4175238.1"/>
    </source>
</evidence>
<reference evidence="1" key="2">
    <citation type="submission" date="2023-05" db="EMBL/GenBank/DDBJ databases">
        <authorList>
            <consortium name="Lawrence Berkeley National Laboratory"/>
            <person name="Steindorff A."/>
            <person name="Hensen N."/>
            <person name="Bonometti L."/>
            <person name="Westerberg I."/>
            <person name="Brannstrom I.O."/>
            <person name="Guillou S."/>
            <person name="Cros-Aarteil S."/>
            <person name="Calhoun S."/>
            <person name="Haridas S."/>
            <person name="Kuo A."/>
            <person name="Mondo S."/>
            <person name="Pangilinan J."/>
            <person name="Riley R."/>
            <person name="Labutti K."/>
            <person name="Andreopoulos B."/>
            <person name="Lipzen A."/>
            <person name="Chen C."/>
            <person name="Yanf M."/>
            <person name="Daum C."/>
            <person name="Ng V."/>
            <person name="Clum A."/>
            <person name="Ohm R."/>
            <person name="Martin F."/>
            <person name="Silar P."/>
            <person name="Natvig D."/>
            <person name="Lalanne C."/>
            <person name="Gautier V."/>
            <person name="Ament-Velasquez S.L."/>
            <person name="Kruys A."/>
            <person name="Hutchinson M.I."/>
            <person name="Powell A.J."/>
            <person name="Barry K."/>
            <person name="Miller A.N."/>
            <person name="Grigoriev I.V."/>
            <person name="Debuchy R."/>
            <person name="Gladieux P."/>
            <person name="Thoren M.H."/>
            <person name="Johannesson H."/>
        </authorList>
    </citation>
    <scope>NUCLEOTIDE SEQUENCE</scope>
    <source>
        <strain evidence="1">CBS 892.96</strain>
    </source>
</reference>
<dbReference type="AlphaFoldDB" id="A0AAN7A5W0"/>
<dbReference type="EMBL" id="MU866243">
    <property type="protein sequence ID" value="KAK4175238.1"/>
    <property type="molecule type" value="Genomic_DNA"/>
</dbReference>
<protein>
    <submittedName>
        <fullName evidence="1">Uncharacterized protein</fullName>
    </submittedName>
</protein>
<organism evidence="1 2">
    <name type="scientific">Triangularia setosa</name>
    <dbReference type="NCBI Taxonomy" id="2587417"/>
    <lineage>
        <taxon>Eukaryota</taxon>
        <taxon>Fungi</taxon>
        <taxon>Dikarya</taxon>
        <taxon>Ascomycota</taxon>
        <taxon>Pezizomycotina</taxon>
        <taxon>Sordariomycetes</taxon>
        <taxon>Sordariomycetidae</taxon>
        <taxon>Sordariales</taxon>
        <taxon>Podosporaceae</taxon>
        <taxon>Triangularia</taxon>
    </lineage>
</organism>
<reference evidence="1" key="1">
    <citation type="journal article" date="2023" name="Mol. Phylogenet. Evol.">
        <title>Genome-scale phylogeny and comparative genomics of the fungal order Sordariales.</title>
        <authorList>
            <person name="Hensen N."/>
            <person name="Bonometti L."/>
            <person name="Westerberg I."/>
            <person name="Brannstrom I.O."/>
            <person name="Guillou S."/>
            <person name="Cros-Aarteil S."/>
            <person name="Calhoun S."/>
            <person name="Haridas S."/>
            <person name="Kuo A."/>
            <person name="Mondo S."/>
            <person name="Pangilinan J."/>
            <person name="Riley R."/>
            <person name="LaButti K."/>
            <person name="Andreopoulos B."/>
            <person name="Lipzen A."/>
            <person name="Chen C."/>
            <person name="Yan M."/>
            <person name="Daum C."/>
            <person name="Ng V."/>
            <person name="Clum A."/>
            <person name="Steindorff A."/>
            <person name="Ohm R.A."/>
            <person name="Martin F."/>
            <person name="Silar P."/>
            <person name="Natvig D.O."/>
            <person name="Lalanne C."/>
            <person name="Gautier V."/>
            <person name="Ament-Velasquez S.L."/>
            <person name="Kruys A."/>
            <person name="Hutchinson M.I."/>
            <person name="Powell A.J."/>
            <person name="Barry K."/>
            <person name="Miller A.N."/>
            <person name="Grigoriev I.V."/>
            <person name="Debuchy R."/>
            <person name="Gladieux P."/>
            <person name="Hiltunen Thoren M."/>
            <person name="Johannesson H."/>
        </authorList>
    </citation>
    <scope>NUCLEOTIDE SEQUENCE</scope>
    <source>
        <strain evidence="1">CBS 892.96</strain>
    </source>
</reference>
<evidence type="ECO:0000313" key="2">
    <source>
        <dbReference type="Proteomes" id="UP001302321"/>
    </source>
</evidence>
<accession>A0AAN7A5W0</accession>
<comment type="caution">
    <text evidence="1">The sequence shown here is derived from an EMBL/GenBank/DDBJ whole genome shotgun (WGS) entry which is preliminary data.</text>
</comment>
<dbReference type="Proteomes" id="UP001302321">
    <property type="component" value="Unassembled WGS sequence"/>
</dbReference>